<keyword evidence="5" id="KW-0274">FAD</keyword>
<dbReference type="Proteomes" id="UP000242869">
    <property type="component" value="Unassembled WGS sequence"/>
</dbReference>
<dbReference type="PROSITE" id="PS01304">
    <property type="entry name" value="UBIH"/>
    <property type="match status" value="1"/>
</dbReference>
<dbReference type="GO" id="GO:0071949">
    <property type="term" value="F:FAD binding"/>
    <property type="evidence" value="ECO:0007669"/>
    <property type="project" value="InterPro"/>
</dbReference>
<name>A0A1I5CCJ2_9NEIS</name>
<dbReference type="PANTHER" id="PTHR43876">
    <property type="entry name" value="UBIQUINONE BIOSYNTHESIS MONOOXYGENASE COQ6, MITOCHONDRIAL"/>
    <property type="match status" value="1"/>
</dbReference>
<keyword evidence="7" id="KW-0503">Monooxygenase</keyword>
<protein>
    <submittedName>
        <fullName evidence="9">2-octaprenyl-6-methoxyphenol hydroxylase</fullName>
    </submittedName>
</protein>
<evidence type="ECO:0000256" key="5">
    <source>
        <dbReference type="ARBA" id="ARBA00022827"/>
    </source>
</evidence>
<comment type="pathway">
    <text evidence="2">Cofactor biosynthesis; ubiquinone biosynthesis.</text>
</comment>
<evidence type="ECO:0000256" key="7">
    <source>
        <dbReference type="ARBA" id="ARBA00023033"/>
    </source>
</evidence>
<proteinExistence type="inferred from homology"/>
<sequence length="389" mass="41507">MRTPNLPLHVDVLIVGGGPVGALLAQRLAKTQLSVLVAEARTEPADDPRALALSWSSRQILGEAGLWDAGLQPTAIERVHVSQQGTLGRVELAAEEIGLPELGCVVPYAKLAGLARERLATTPGLLAPGTEVAALDLLDGYAVATLRQAEFEHTLTARLVVLADGGGLAATLPGLAPRCKPYRQHALLAMLTPEAAHRNTAWERFATDGPLALLPCGEQLALVWAQEPEQAERRLALGDADFLSELNTRLGQRTPKMTAVGPRTSFALALKTVDNVTGKRLVMIGNAAQTLHPIAGQGLNLGLRDADTLAQLLANSPRAELGSPAQLARYTHLRHRDADLVTGFTDGLVELFRPDFAPLRHARSLGLLALDLIGPARRELAQMMVFGLR</sequence>
<dbReference type="InterPro" id="IPR018168">
    <property type="entry name" value="Ubi_Hdrlase_CS"/>
</dbReference>
<dbReference type="RefSeq" id="WP_091196751.1">
    <property type="nucleotide sequence ID" value="NZ_FOVE01000019.1"/>
</dbReference>
<keyword evidence="6" id="KW-0560">Oxidoreductase</keyword>
<dbReference type="InterPro" id="IPR051205">
    <property type="entry name" value="UbiH/COQ6_monooxygenase"/>
</dbReference>
<dbReference type="GO" id="GO:0006744">
    <property type="term" value="P:ubiquinone biosynthetic process"/>
    <property type="evidence" value="ECO:0007669"/>
    <property type="project" value="UniProtKB-UniPathway"/>
</dbReference>
<dbReference type="Gene3D" id="3.50.50.60">
    <property type="entry name" value="FAD/NAD(P)-binding domain"/>
    <property type="match status" value="2"/>
</dbReference>
<reference evidence="10" key="1">
    <citation type="submission" date="2016-10" db="EMBL/GenBank/DDBJ databases">
        <authorList>
            <person name="Varghese N."/>
            <person name="Submissions S."/>
        </authorList>
    </citation>
    <scope>NUCLEOTIDE SEQUENCE [LARGE SCALE GENOMIC DNA]</scope>
    <source>
        <strain evidence="10">DSM 6150</strain>
    </source>
</reference>
<evidence type="ECO:0000313" key="9">
    <source>
        <dbReference type="EMBL" id="SFN84667.1"/>
    </source>
</evidence>
<accession>A0A1I5CCJ2</accession>
<dbReference type="SUPFAM" id="SSF51905">
    <property type="entry name" value="FAD/NAD(P)-binding domain"/>
    <property type="match status" value="1"/>
</dbReference>
<evidence type="ECO:0000256" key="2">
    <source>
        <dbReference type="ARBA" id="ARBA00004749"/>
    </source>
</evidence>
<evidence type="ECO:0000256" key="1">
    <source>
        <dbReference type="ARBA" id="ARBA00001974"/>
    </source>
</evidence>
<feature type="domain" description="FAD-binding" evidence="8">
    <location>
        <begin position="10"/>
        <end position="342"/>
    </location>
</feature>
<dbReference type="EMBL" id="FOVE01000019">
    <property type="protein sequence ID" value="SFN84667.1"/>
    <property type="molecule type" value="Genomic_DNA"/>
</dbReference>
<evidence type="ECO:0000256" key="4">
    <source>
        <dbReference type="ARBA" id="ARBA00022630"/>
    </source>
</evidence>
<evidence type="ECO:0000313" key="10">
    <source>
        <dbReference type="Proteomes" id="UP000242869"/>
    </source>
</evidence>
<keyword evidence="4" id="KW-0285">Flavoprotein</keyword>
<evidence type="ECO:0000256" key="3">
    <source>
        <dbReference type="ARBA" id="ARBA00005349"/>
    </source>
</evidence>
<dbReference type="STRING" id="83765.SAMN05660284_02376"/>
<comment type="cofactor">
    <cofactor evidence="1">
        <name>FAD</name>
        <dbReference type="ChEBI" id="CHEBI:57692"/>
    </cofactor>
</comment>
<comment type="similarity">
    <text evidence="3">Belongs to the UbiH/COQ6 family.</text>
</comment>
<dbReference type="InterPro" id="IPR036188">
    <property type="entry name" value="FAD/NAD-bd_sf"/>
</dbReference>
<dbReference type="NCBIfam" id="TIGR01988">
    <property type="entry name" value="Ubi-OHases"/>
    <property type="match status" value="1"/>
</dbReference>
<dbReference type="AlphaFoldDB" id="A0A1I5CCJ2"/>
<organism evidence="9 10">
    <name type="scientific">Formivibrio citricus</name>
    <dbReference type="NCBI Taxonomy" id="83765"/>
    <lineage>
        <taxon>Bacteria</taxon>
        <taxon>Pseudomonadati</taxon>
        <taxon>Pseudomonadota</taxon>
        <taxon>Betaproteobacteria</taxon>
        <taxon>Neisseriales</taxon>
        <taxon>Chitinibacteraceae</taxon>
        <taxon>Formivibrio</taxon>
    </lineage>
</organism>
<evidence type="ECO:0000259" key="8">
    <source>
        <dbReference type="Pfam" id="PF01494"/>
    </source>
</evidence>
<dbReference type="OrthoDB" id="9769565at2"/>
<dbReference type="GO" id="GO:0008681">
    <property type="term" value="F:2-octaprenyl-6-methoxyphenol hydroxylase activity"/>
    <property type="evidence" value="ECO:0007669"/>
    <property type="project" value="TreeGrafter"/>
</dbReference>
<evidence type="ECO:0000256" key="6">
    <source>
        <dbReference type="ARBA" id="ARBA00023002"/>
    </source>
</evidence>
<gene>
    <name evidence="9" type="ORF">SAMN05660284_02376</name>
</gene>
<dbReference type="PRINTS" id="PR00420">
    <property type="entry name" value="RNGMNOXGNASE"/>
</dbReference>
<dbReference type="InterPro" id="IPR010971">
    <property type="entry name" value="UbiH/COQ6"/>
</dbReference>
<dbReference type="PANTHER" id="PTHR43876:SF8">
    <property type="entry name" value="2-OCTAPRENYL-6-METHOXYPHENOL HYDROXYLASE"/>
    <property type="match status" value="1"/>
</dbReference>
<dbReference type="InterPro" id="IPR002938">
    <property type="entry name" value="FAD-bd"/>
</dbReference>
<dbReference type="UniPathway" id="UPA00232"/>
<keyword evidence="10" id="KW-1185">Reference proteome</keyword>
<dbReference type="Pfam" id="PF01494">
    <property type="entry name" value="FAD_binding_3"/>
    <property type="match status" value="1"/>
</dbReference>